<dbReference type="PANTHER" id="PTHR12526:SF630">
    <property type="entry name" value="GLYCOSYLTRANSFERASE"/>
    <property type="match status" value="1"/>
</dbReference>
<keyword evidence="2" id="KW-0328">Glycosyltransferase</keyword>
<organism evidence="2 3">
    <name type="scientific">Ligilactobacillus acidipiscis</name>
    <dbReference type="NCBI Taxonomy" id="89059"/>
    <lineage>
        <taxon>Bacteria</taxon>
        <taxon>Bacillati</taxon>
        <taxon>Bacillota</taxon>
        <taxon>Bacilli</taxon>
        <taxon>Lactobacillales</taxon>
        <taxon>Lactobacillaceae</taxon>
        <taxon>Ligilactobacillus</taxon>
    </lineage>
</organism>
<dbReference type="KEGG" id="laca:LAC1533_1998"/>
<evidence type="ECO:0000313" key="2">
    <source>
        <dbReference type="EMBL" id="SFV41421.1"/>
    </source>
</evidence>
<keyword evidence="2" id="KW-0808">Transferase</keyword>
<name>A0A1K1KRF2_9LACO</name>
<dbReference type="SUPFAM" id="SSF53756">
    <property type="entry name" value="UDP-Glycosyltransferase/glycogen phosphorylase"/>
    <property type="match status" value="1"/>
</dbReference>
<dbReference type="CDD" id="cd03811">
    <property type="entry name" value="GT4_GT28_WabH-like"/>
    <property type="match status" value="1"/>
</dbReference>
<accession>A0A1K1KRF2</accession>
<dbReference type="EC" id="2.4.1.-" evidence="2"/>
<gene>
    <name evidence="2" type="ORF">LAC1533_1998</name>
</gene>
<reference evidence="3" key="1">
    <citation type="submission" date="2016-11" db="EMBL/GenBank/DDBJ databases">
        <authorList>
            <person name="Papadimitriou K."/>
        </authorList>
    </citation>
    <scope>NUCLEOTIDE SEQUENCE [LARGE SCALE GENOMIC DNA]</scope>
    <source>
        <strain evidence="3">ACA-DC 1533</strain>
    </source>
</reference>
<evidence type="ECO:0000259" key="1">
    <source>
        <dbReference type="Pfam" id="PF00534"/>
    </source>
</evidence>
<dbReference type="Proteomes" id="UP000190935">
    <property type="component" value="Chromosome I"/>
</dbReference>
<evidence type="ECO:0000313" key="3">
    <source>
        <dbReference type="Proteomes" id="UP000190935"/>
    </source>
</evidence>
<proteinExistence type="predicted"/>
<dbReference type="AlphaFoldDB" id="A0A1K1KRF2"/>
<dbReference type="Gene3D" id="3.40.50.2000">
    <property type="entry name" value="Glycogen Phosphorylase B"/>
    <property type="match status" value="2"/>
</dbReference>
<dbReference type="GO" id="GO:0016757">
    <property type="term" value="F:glycosyltransferase activity"/>
    <property type="evidence" value="ECO:0007669"/>
    <property type="project" value="UniProtKB-KW"/>
</dbReference>
<dbReference type="PANTHER" id="PTHR12526">
    <property type="entry name" value="GLYCOSYLTRANSFERASE"/>
    <property type="match status" value="1"/>
</dbReference>
<dbReference type="Pfam" id="PF00534">
    <property type="entry name" value="Glycos_transf_1"/>
    <property type="match status" value="1"/>
</dbReference>
<dbReference type="GeneID" id="95350105"/>
<dbReference type="InterPro" id="IPR001296">
    <property type="entry name" value="Glyco_trans_1"/>
</dbReference>
<dbReference type="RefSeq" id="WP_172823848.1">
    <property type="nucleotide sequence ID" value="NZ_LT630287.1"/>
</dbReference>
<protein>
    <submittedName>
        <fullName evidence="2">Lipopolysaccharide 1,6-galactosyltransferase</fullName>
        <ecNumber evidence="2">2.4.1.-</ecNumber>
    </submittedName>
</protein>
<sequence length="344" mass="39199">MEVKVICHNLSGTGGTETVLVKVLNHLSKFHNIQLVLPNKPDNTEWLHNLDSNIQVRMLNKNGKLSKIMFFLKTFLKTTDDTVLLMLGANMIKFAAKVREVFHKKYGIISWIHFSLFDQQMFDPKNIRYADQHWAISTKISKQLQSLGIPDSKIRLIYNPITPAKILSADSGQKDVCHLVYIGRIQFEGQKNLKELFDALGKVHKPVFIDLYGAGADVQRCQEYCKIIGIEKNVRWHGWVNDPWQEIESSPDAIVLSSRYEGLPMVMLEAASRGIPMIVSQFEGYTDILQENINGYSYAIGNSDQLAEKIDKLSGSNINAEQVVDSIKKFYENEYFARLDKILS</sequence>
<dbReference type="EMBL" id="LT630287">
    <property type="protein sequence ID" value="SFV41421.1"/>
    <property type="molecule type" value="Genomic_DNA"/>
</dbReference>
<feature type="domain" description="Glycosyl transferase family 1" evidence="1">
    <location>
        <begin position="179"/>
        <end position="324"/>
    </location>
</feature>